<organism evidence="2 3">
    <name type="scientific">Thiorhodovibrio winogradskyi</name>
    <dbReference type="NCBI Taxonomy" id="77007"/>
    <lineage>
        <taxon>Bacteria</taxon>
        <taxon>Pseudomonadati</taxon>
        <taxon>Pseudomonadota</taxon>
        <taxon>Gammaproteobacteria</taxon>
        <taxon>Chromatiales</taxon>
        <taxon>Chromatiaceae</taxon>
        <taxon>Thiorhodovibrio</taxon>
    </lineage>
</organism>
<dbReference type="Pfam" id="PF01740">
    <property type="entry name" value="STAS"/>
    <property type="match status" value="1"/>
</dbReference>
<dbReference type="InterPro" id="IPR036513">
    <property type="entry name" value="STAS_dom_sf"/>
</dbReference>
<gene>
    <name evidence="2" type="ORF">Thiowin_04746</name>
</gene>
<dbReference type="CDD" id="cd07043">
    <property type="entry name" value="STAS_anti-anti-sigma_factors"/>
    <property type="match status" value="1"/>
</dbReference>
<keyword evidence="3" id="KW-1185">Reference proteome</keyword>
<dbReference type="Gene3D" id="3.30.750.24">
    <property type="entry name" value="STAS domain"/>
    <property type="match status" value="1"/>
</dbReference>
<dbReference type="EMBL" id="CP121472">
    <property type="protein sequence ID" value="WPL19609.1"/>
    <property type="molecule type" value="Genomic_DNA"/>
</dbReference>
<dbReference type="InterPro" id="IPR002645">
    <property type="entry name" value="STAS_dom"/>
</dbReference>
<proteinExistence type="predicted"/>
<accession>A0ABZ0SG07</accession>
<evidence type="ECO:0000313" key="3">
    <source>
        <dbReference type="Proteomes" id="UP001432180"/>
    </source>
</evidence>
<name>A0ABZ0SG07_9GAMM</name>
<dbReference type="SUPFAM" id="SSF52091">
    <property type="entry name" value="SpoIIaa-like"/>
    <property type="match status" value="1"/>
</dbReference>
<evidence type="ECO:0000259" key="1">
    <source>
        <dbReference type="PROSITE" id="PS50801"/>
    </source>
</evidence>
<dbReference type="InterPro" id="IPR052746">
    <property type="entry name" value="MlaB_ABC_Transporter"/>
</dbReference>
<dbReference type="PANTHER" id="PTHR35849:SF2">
    <property type="entry name" value="BLR2341 PROTEIN"/>
    <property type="match status" value="1"/>
</dbReference>
<feature type="domain" description="STAS" evidence="1">
    <location>
        <begin position="13"/>
        <end position="107"/>
    </location>
</feature>
<dbReference type="PANTHER" id="PTHR35849">
    <property type="entry name" value="BLR2341 PROTEIN"/>
    <property type="match status" value="1"/>
</dbReference>
<reference evidence="2 3" key="1">
    <citation type="journal article" date="2023" name="Microorganisms">
        <title>Thiorhodovibrio frisius and Trv. litoralis spp. nov., Two Novel Members from a Clade of Fastidious Purple Sulfur Bacteria That Exhibit Unique Red-Shifted Light-Harvesting Capabilities.</title>
        <authorList>
            <person name="Methner A."/>
            <person name="Kuzyk S.B."/>
            <person name="Petersen J."/>
            <person name="Bauer S."/>
            <person name="Brinkmann H."/>
            <person name="Sichau K."/>
            <person name="Wanner G."/>
            <person name="Wolf J."/>
            <person name="Neumann-Schaal M."/>
            <person name="Henke P."/>
            <person name="Tank M."/>
            <person name="Sproer C."/>
            <person name="Bunk B."/>
            <person name="Overmann J."/>
        </authorList>
    </citation>
    <scope>NUCLEOTIDE SEQUENCE [LARGE SCALE GENOMIC DNA]</scope>
    <source>
        <strain evidence="2 3">DSM 6702</strain>
    </source>
</reference>
<evidence type="ECO:0000313" key="2">
    <source>
        <dbReference type="EMBL" id="WPL19609.1"/>
    </source>
</evidence>
<sequence length="107" mass="11556">MTTDQASSPPDALAFDGEMTIYSAAANFQRLKDHIGKRLPLHLDLSAVNEIDSSGIQILLYAQSEANARELEFSLTGIGESVEDALSLLFLKRTLGMQTATQPETSA</sequence>
<protein>
    <submittedName>
        <fullName evidence="2">Anti-anti-sigma factor</fullName>
    </submittedName>
</protein>
<dbReference type="PROSITE" id="PS50801">
    <property type="entry name" value="STAS"/>
    <property type="match status" value="1"/>
</dbReference>
<dbReference type="Proteomes" id="UP001432180">
    <property type="component" value="Chromosome"/>
</dbReference>
<dbReference type="RefSeq" id="WP_328985359.1">
    <property type="nucleotide sequence ID" value="NZ_CP121472.1"/>
</dbReference>